<protein>
    <submittedName>
        <fullName evidence="1">WG repeat-containing protein</fullName>
    </submittedName>
</protein>
<dbReference type="InterPro" id="IPR032774">
    <property type="entry name" value="WG_beta_rep"/>
</dbReference>
<evidence type="ECO:0000313" key="2">
    <source>
        <dbReference type="Proteomes" id="UP001519887"/>
    </source>
</evidence>
<accession>A0ABS7CMN7</accession>
<dbReference type="PANTHER" id="PTHR37841:SF1">
    <property type="entry name" value="DUF3298 DOMAIN-CONTAINING PROTEIN"/>
    <property type="match status" value="1"/>
</dbReference>
<name>A0ABS7CMN7_9BACL</name>
<feature type="non-terminal residue" evidence="1">
    <location>
        <position position="129"/>
    </location>
</feature>
<dbReference type="PANTHER" id="PTHR37841">
    <property type="entry name" value="GLR2918 PROTEIN"/>
    <property type="match status" value="1"/>
</dbReference>
<dbReference type="Proteomes" id="UP001519887">
    <property type="component" value="Unassembled WGS sequence"/>
</dbReference>
<keyword evidence="2" id="KW-1185">Reference proteome</keyword>
<proteinExistence type="predicted"/>
<sequence length="129" mass="14105">EAIPAQFEEANDFAAGKAVVKIKDNEYALIGPDGRRLATYPYAYVGPLGDGLLAFQQESAGKYGYIDERGTVVIQPSYSSAFAFHDGRAIVNTAEDYKSSYGVIDKQGAFIVKPEYNDIRDLGDERLAL</sequence>
<reference evidence="1 2" key="1">
    <citation type="submission" date="2021-07" db="EMBL/GenBank/DDBJ databases">
        <title>Paenibacillus radiodurans sp. nov., isolated from the southeastern edge of Tengger Desert.</title>
        <authorList>
            <person name="Zhang G."/>
        </authorList>
    </citation>
    <scope>NUCLEOTIDE SEQUENCE [LARGE SCALE GENOMIC DNA]</scope>
    <source>
        <strain evidence="1 2">CCM 7311</strain>
    </source>
</reference>
<evidence type="ECO:0000313" key="1">
    <source>
        <dbReference type="EMBL" id="MBW7462057.1"/>
    </source>
</evidence>
<dbReference type="Pfam" id="PF14903">
    <property type="entry name" value="WG_beta_rep"/>
    <property type="match status" value="3"/>
</dbReference>
<comment type="caution">
    <text evidence="1">The sequence shown here is derived from an EMBL/GenBank/DDBJ whole genome shotgun (WGS) entry which is preliminary data.</text>
</comment>
<dbReference type="EMBL" id="JAHZIK010003540">
    <property type="protein sequence ID" value="MBW7462057.1"/>
    <property type="molecule type" value="Genomic_DNA"/>
</dbReference>
<feature type="non-terminal residue" evidence="1">
    <location>
        <position position="1"/>
    </location>
</feature>
<gene>
    <name evidence="1" type="ORF">K0U00_49215</name>
</gene>
<organism evidence="1 2">
    <name type="scientific">Paenibacillus sepulcri</name>
    <dbReference type="NCBI Taxonomy" id="359917"/>
    <lineage>
        <taxon>Bacteria</taxon>
        <taxon>Bacillati</taxon>
        <taxon>Bacillota</taxon>
        <taxon>Bacilli</taxon>
        <taxon>Bacillales</taxon>
        <taxon>Paenibacillaceae</taxon>
        <taxon>Paenibacillus</taxon>
    </lineage>
</organism>